<dbReference type="AlphaFoldDB" id="A0A9X1QTX6"/>
<keyword evidence="3" id="KW-1185">Reference proteome</keyword>
<reference evidence="2" key="1">
    <citation type="submission" date="2021-09" db="EMBL/GenBank/DDBJ databases">
        <title>Genome of Aequorivita sp. strain F47161.</title>
        <authorList>
            <person name="Wang Y."/>
        </authorList>
    </citation>
    <scope>NUCLEOTIDE SEQUENCE</scope>
    <source>
        <strain evidence="2">F47161</strain>
    </source>
</reference>
<dbReference type="EMBL" id="JAIRBA010000019">
    <property type="protein sequence ID" value="MCG2419396.1"/>
    <property type="molecule type" value="Genomic_DNA"/>
</dbReference>
<name>A0A9X1QTX6_9FLAO</name>
<comment type="caution">
    <text evidence="2">The sequence shown here is derived from an EMBL/GenBank/DDBJ whole genome shotgun (WGS) entry which is preliminary data.</text>
</comment>
<dbReference type="Proteomes" id="UP001139461">
    <property type="component" value="Unassembled WGS sequence"/>
</dbReference>
<dbReference type="InterPro" id="IPR022720">
    <property type="entry name" value="Motility-assoc_prot_GldM_N"/>
</dbReference>
<dbReference type="Pfam" id="PF12081">
    <property type="entry name" value="GldM_1st"/>
    <property type="match status" value="1"/>
</dbReference>
<evidence type="ECO:0000259" key="1">
    <source>
        <dbReference type="Pfam" id="PF12081"/>
    </source>
</evidence>
<organism evidence="2 3">
    <name type="scientific">Aequorivita vitellina</name>
    <dbReference type="NCBI Taxonomy" id="2874475"/>
    <lineage>
        <taxon>Bacteria</taxon>
        <taxon>Pseudomonadati</taxon>
        <taxon>Bacteroidota</taxon>
        <taxon>Flavobacteriia</taxon>
        <taxon>Flavobacteriales</taxon>
        <taxon>Flavobacteriaceae</taxon>
        <taxon>Aequorivita</taxon>
    </lineage>
</organism>
<evidence type="ECO:0000313" key="2">
    <source>
        <dbReference type="EMBL" id="MCG2419396.1"/>
    </source>
</evidence>
<sequence>MKYSSLILLILLIACDSKEQTELPKVNSDYVLYGLMIEKYSSSTQSIEDEMYSVINKNDLSKLKNAEKYDSLTIEYKLYLESVYQKILEDATTDLEMDYNQDLSNKSITNNMFFSNDIINDYGNEFLTKLEEYRLAILPFVENNQLKYRINLLLTTDDASDRNGYKINYLEYHFRDIPPIAVMFYIKYIQNSIISFENEYFKNLALK</sequence>
<feature type="domain" description="Gliding motility-associated protein GldM N-terminal" evidence="1">
    <location>
        <begin position="44"/>
        <end position="205"/>
    </location>
</feature>
<dbReference type="PROSITE" id="PS51257">
    <property type="entry name" value="PROKAR_LIPOPROTEIN"/>
    <property type="match status" value="1"/>
</dbReference>
<accession>A0A9X1QTX6</accession>
<evidence type="ECO:0000313" key="3">
    <source>
        <dbReference type="Proteomes" id="UP001139461"/>
    </source>
</evidence>
<gene>
    <name evidence="2" type="ORF">K8089_10205</name>
</gene>
<proteinExistence type="predicted"/>
<protein>
    <recommendedName>
        <fullName evidence="1">Gliding motility-associated protein GldM N-terminal domain-containing protein</fullName>
    </recommendedName>
</protein>
<dbReference type="RefSeq" id="WP_237603184.1">
    <property type="nucleotide sequence ID" value="NZ_JAIRBA010000019.1"/>
</dbReference>